<accession>A0A1M6UK42</accession>
<dbReference type="AlphaFoldDB" id="A0A1M6UK42"/>
<sequence>MQLAIAGVIVSLAGTSLAFGIVNLWSRQLPSHPRTVTVKVEPRDTLWGLCERYDPNHVMAAFSWMTMRYKDLQAGEIVKVPVVH</sequence>
<evidence type="ECO:0000313" key="2">
    <source>
        <dbReference type="Proteomes" id="UP000184016"/>
    </source>
</evidence>
<keyword evidence="2" id="KW-1185">Reference proteome</keyword>
<dbReference type="RefSeq" id="WP_129583622.1">
    <property type="nucleotide sequence ID" value="NZ_FRAF01000020.1"/>
</dbReference>
<reference evidence="2" key="1">
    <citation type="submission" date="2016-11" db="EMBL/GenBank/DDBJ databases">
        <authorList>
            <person name="Varghese N."/>
            <person name="Submissions S."/>
        </authorList>
    </citation>
    <scope>NUCLEOTIDE SEQUENCE [LARGE SCALE GENOMIC DNA]</scope>
    <source>
        <strain evidence="2">USBA-503</strain>
    </source>
</reference>
<dbReference type="Proteomes" id="UP000184016">
    <property type="component" value="Unassembled WGS sequence"/>
</dbReference>
<gene>
    <name evidence="1" type="ORF">SAMN05443507_12010</name>
</gene>
<protein>
    <recommendedName>
        <fullName evidence="3">LysM domain-containing protein</fullName>
    </recommendedName>
</protein>
<evidence type="ECO:0000313" key="1">
    <source>
        <dbReference type="EMBL" id="SHK69523.1"/>
    </source>
</evidence>
<evidence type="ECO:0008006" key="3">
    <source>
        <dbReference type="Google" id="ProtNLM"/>
    </source>
</evidence>
<dbReference type="OrthoDB" id="2679564at2"/>
<dbReference type="EMBL" id="FRAF01000020">
    <property type="protein sequence ID" value="SHK69523.1"/>
    <property type="molecule type" value="Genomic_DNA"/>
</dbReference>
<organism evidence="1 2">
    <name type="scientific">Alicyclobacillus tolerans</name>
    <dbReference type="NCBI Taxonomy" id="90970"/>
    <lineage>
        <taxon>Bacteria</taxon>
        <taxon>Bacillati</taxon>
        <taxon>Bacillota</taxon>
        <taxon>Bacilli</taxon>
        <taxon>Bacillales</taxon>
        <taxon>Alicyclobacillaceae</taxon>
        <taxon>Alicyclobacillus</taxon>
    </lineage>
</organism>
<name>A0A1M6UK42_9BACL</name>
<proteinExistence type="predicted"/>